<dbReference type="Proteomes" id="UP000321570">
    <property type="component" value="Unassembled WGS sequence"/>
</dbReference>
<protein>
    <submittedName>
        <fullName evidence="2">Uncharacterized protein</fullName>
    </submittedName>
</protein>
<keyword evidence="3" id="KW-1185">Reference proteome</keyword>
<keyword evidence="1" id="KW-0175">Coiled coil</keyword>
<name>A0A564YNM1_HYMDI</name>
<sequence length="86" mass="10638">MIRRQKWILEDQLHTTIKKMDEQLFKLQAKYDDTQKEFDVESREYESLNAIFEPLKERYDEVMEIRRKEEEARQQAIKEQVELVEC</sequence>
<dbReference type="AlphaFoldDB" id="A0A564YNM1"/>
<evidence type="ECO:0000256" key="1">
    <source>
        <dbReference type="SAM" id="Coils"/>
    </source>
</evidence>
<organism evidence="2 3">
    <name type="scientific">Hymenolepis diminuta</name>
    <name type="common">Rat tapeworm</name>
    <dbReference type="NCBI Taxonomy" id="6216"/>
    <lineage>
        <taxon>Eukaryota</taxon>
        <taxon>Metazoa</taxon>
        <taxon>Spiralia</taxon>
        <taxon>Lophotrochozoa</taxon>
        <taxon>Platyhelminthes</taxon>
        <taxon>Cestoda</taxon>
        <taxon>Eucestoda</taxon>
        <taxon>Cyclophyllidea</taxon>
        <taxon>Hymenolepididae</taxon>
        <taxon>Hymenolepis</taxon>
    </lineage>
</organism>
<feature type="non-terminal residue" evidence="2">
    <location>
        <position position="86"/>
    </location>
</feature>
<feature type="coiled-coil region" evidence="1">
    <location>
        <begin position="17"/>
        <end position="79"/>
    </location>
</feature>
<accession>A0A564YNM1</accession>
<gene>
    <name evidence="2" type="ORF">WMSIL1_LOCUS8077</name>
</gene>
<proteinExistence type="predicted"/>
<evidence type="ECO:0000313" key="2">
    <source>
        <dbReference type="EMBL" id="VUZ48872.1"/>
    </source>
</evidence>
<dbReference type="EMBL" id="CABIJS010000321">
    <property type="protein sequence ID" value="VUZ48872.1"/>
    <property type="molecule type" value="Genomic_DNA"/>
</dbReference>
<reference evidence="2 3" key="1">
    <citation type="submission" date="2019-07" db="EMBL/GenBank/DDBJ databases">
        <authorList>
            <person name="Jastrzebski P J."/>
            <person name="Paukszto L."/>
            <person name="Jastrzebski P J."/>
        </authorList>
    </citation>
    <scope>NUCLEOTIDE SEQUENCE [LARGE SCALE GENOMIC DNA]</scope>
    <source>
        <strain evidence="2 3">WMS-il1</strain>
    </source>
</reference>
<evidence type="ECO:0000313" key="3">
    <source>
        <dbReference type="Proteomes" id="UP000321570"/>
    </source>
</evidence>